<evidence type="ECO:0000256" key="3">
    <source>
        <dbReference type="ARBA" id="ARBA00023163"/>
    </source>
</evidence>
<dbReference type="InterPro" id="IPR036388">
    <property type="entry name" value="WH-like_DNA-bd_sf"/>
</dbReference>
<organism evidence="5 6">
    <name type="scientific">Candidatus Erysipelatoclostridium merdavium</name>
    <dbReference type="NCBI Taxonomy" id="2838566"/>
    <lineage>
        <taxon>Bacteria</taxon>
        <taxon>Bacillati</taxon>
        <taxon>Bacillota</taxon>
        <taxon>Erysipelotrichia</taxon>
        <taxon>Erysipelotrichales</taxon>
        <taxon>Erysipelotrichales incertae sedis</taxon>
    </lineage>
</organism>
<dbReference type="Proteomes" id="UP000886724">
    <property type="component" value="Unassembled WGS sequence"/>
</dbReference>
<dbReference type="SMART" id="SM00347">
    <property type="entry name" value="HTH_MARR"/>
    <property type="match status" value="1"/>
</dbReference>
<dbReference type="PRINTS" id="PR00598">
    <property type="entry name" value="HTHMARR"/>
</dbReference>
<dbReference type="PROSITE" id="PS50995">
    <property type="entry name" value="HTH_MARR_2"/>
    <property type="match status" value="1"/>
</dbReference>
<dbReference type="GO" id="GO:0003677">
    <property type="term" value="F:DNA binding"/>
    <property type="evidence" value="ECO:0007669"/>
    <property type="project" value="UniProtKB-KW"/>
</dbReference>
<reference evidence="5" key="2">
    <citation type="submission" date="2021-04" db="EMBL/GenBank/DDBJ databases">
        <authorList>
            <person name="Gilroy R."/>
        </authorList>
    </citation>
    <scope>NUCLEOTIDE SEQUENCE</scope>
    <source>
        <strain evidence="5">ChiGjej1B1-14440</strain>
    </source>
</reference>
<sequence length="143" mass="16749">MEEKIIGIEIRVLANLIGRHLNDISSHKFDCNLTGPQGLFLCYLYDHQDEEIFQKDLEVNFNVRRSTVTGLLHCLESNGFIKRVGVDYDARLKKIILTPKALEFKDTLEKYIQEMEHTLTKNLEPEEINEFIRIIGKMKRNLE</sequence>
<evidence type="ECO:0000256" key="2">
    <source>
        <dbReference type="ARBA" id="ARBA00023125"/>
    </source>
</evidence>
<keyword evidence="3" id="KW-0804">Transcription</keyword>
<evidence type="ECO:0000313" key="5">
    <source>
        <dbReference type="EMBL" id="HIX80917.1"/>
    </source>
</evidence>
<dbReference type="Gene3D" id="1.10.10.10">
    <property type="entry name" value="Winged helix-like DNA-binding domain superfamily/Winged helix DNA-binding domain"/>
    <property type="match status" value="1"/>
</dbReference>
<dbReference type="Pfam" id="PF01047">
    <property type="entry name" value="MarR"/>
    <property type="match status" value="1"/>
</dbReference>
<dbReference type="InterPro" id="IPR036390">
    <property type="entry name" value="WH_DNA-bd_sf"/>
</dbReference>
<gene>
    <name evidence="5" type="ORF">H9980_02955</name>
</gene>
<dbReference type="PANTHER" id="PTHR42756">
    <property type="entry name" value="TRANSCRIPTIONAL REGULATOR, MARR"/>
    <property type="match status" value="1"/>
</dbReference>
<dbReference type="GO" id="GO:0003700">
    <property type="term" value="F:DNA-binding transcription factor activity"/>
    <property type="evidence" value="ECO:0007669"/>
    <property type="project" value="InterPro"/>
</dbReference>
<evidence type="ECO:0000256" key="1">
    <source>
        <dbReference type="ARBA" id="ARBA00023015"/>
    </source>
</evidence>
<reference evidence="5" key="1">
    <citation type="journal article" date="2021" name="PeerJ">
        <title>Extensive microbial diversity within the chicken gut microbiome revealed by metagenomics and culture.</title>
        <authorList>
            <person name="Gilroy R."/>
            <person name="Ravi A."/>
            <person name="Getino M."/>
            <person name="Pursley I."/>
            <person name="Horton D.L."/>
            <person name="Alikhan N.F."/>
            <person name="Baker D."/>
            <person name="Gharbi K."/>
            <person name="Hall N."/>
            <person name="Watson M."/>
            <person name="Adriaenssens E.M."/>
            <person name="Foster-Nyarko E."/>
            <person name="Jarju S."/>
            <person name="Secka A."/>
            <person name="Antonio M."/>
            <person name="Oren A."/>
            <person name="Chaudhuri R.R."/>
            <person name="La Ragione R."/>
            <person name="Hildebrand F."/>
            <person name="Pallen M.J."/>
        </authorList>
    </citation>
    <scope>NUCLEOTIDE SEQUENCE</scope>
    <source>
        <strain evidence="5">ChiGjej1B1-14440</strain>
    </source>
</reference>
<dbReference type="PANTHER" id="PTHR42756:SF1">
    <property type="entry name" value="TRANSCRIPTIONAL REPRESSOR OF EMRAB OPERON"/>
    <property type="match status" value="1"/>
</dbReference>
<keyword evidence="1" id="KW-0805">Transcription regulation</keyword>
<dbReference type="SUPFAM" id="SSF46785">
    <property type="entry name" value="Winged helix' DNA-binding domain"/>
    <property type="match status" value="1"/>
</dbReference>
<accession>A0A9D1XKV9</accession>
<evidence type="ECO:0000259" key="4">
    <source>
        <dbReference type="PROSITE" id="PS50995"/>
    </source>
</evidence>
<dbReference type="AlphaFoldDB" id="A0A9D1XKV9"/>
<protein>
    <submittedName>
        <fullName evidence="5">MarR family transcriptional regulator</fullName>
    </submittedName>
</protein>
<keyword evidence="2" id="KW-0238">DNA-binding</keyword>
<dbReference type="EMBL" id="DXET01000073">
    <property type="protein sequence ID" value="HIX80917.1"/>
    <property type="molecule type" value="Genomic_DNA"/>
</dbReference>
<dbReference type="InterPro" id="IPR000835">
    <property type="entry name" value="HTH_MarR-typ"/>
</dbReference>
<proteinExistence type="predicted"/>
<comment type="caution">
    <text evidence="5">The sequence shown here is derived from an EMBL/GenBank/DDBJ whole genome shotgun (WGS) entry which is preliminary data.</text>
</comment>
<feature type="domain" description="HTH marR-type" evidence="4">
    <location>
        <begin position="1"/>
        <end position="140"/>
    </location>
</feature>
<name>A0A9D1XKV9_9FIRM</name>
<evidence type="ECO:0000313" key="6">
    <source>
        <dbReference type="Proteomes" id="UP000886724"/>
    </source>
</evidence>